<dbReference type="EMBL" id="MCOG01000284">
    <property type="protein sequence ID" value="ORY20609.1"/>
    <property type="molecule type" value="Genomic_DNA"/>
</dbReference>
<dbReference type="OrthoDB" id="2158803at2759"/>
<dbReference type="GO" id="GO:0097510">
    <property type="term" value="P:base-excision repair, AP site formation via deaminated base removal"/>
    <property type="evidence" value="ECO:0007669"/>
    <property type="project" value="TreeGrafter"/>
</dbReference>
<protein>
    <submittedName>
        <fullName evidence="1">DNA glycosylase</fullName>
    </submittedName>
</protein>
<accession>A0A1Y2ADH2</accession>
<dbReference type="Proteomes" id="UP000193920">
    <property type="component" value="Unassembled WGS sequence"/>
</dbReference>
<dbReference type="SUPFAM" id="SSF52141">
    <property type="entry name" value="Uracil-DNA glycosylase-like"/>
    <property type="match status" value="1"/>
</dbReference>
<name>A0A1Y2ADH2_9FUNG</name>
<dbReference type="InterPro" id="IPR002043">
    <property type="entry name" value="UDG_fam1"/>
</dbReference>
<dbReference type="AlphaFoldDB" id="A0A1Y2ADH2"/>
<proteinExistence type="predicted"/>
<keyword evidence="2" id="KW-1185">Reference proteome</keyword>
<dbReference type="STRING" id="1754190.A0A1Y2ADH2"/>
<gene>
    <name evidence="1" type="ORF">LY90DRAFT_433367</name>
</gene>
<evidence type="ECO:0000313" key="2">
    <source>
        <dbReference type="Proteomes" id="UP000193920"/>
    </source>
</evidence>
<evidence type="ECO:0000313" key="1">
    <source>
        <dbReference type="EMBL" id="ORY20609.1"/>
    </source>
</evidence>
<comment type="caution">
    <text evidence="1">The sequence shown here is derived from an EMBL/GenBank/DDBJ whole genome shotgun (WGS) entry which is preliminary data.</text>
</comment>
<dbReference type="PANTHER" id="PTHR11264">
    <property type="entry name" value="URACIL-DNA GLYCOSYLASE"/>
    <property type="match status" value="1"/>
</dbReference>
<organism evidence="1 2">
    <name type="scientific">Neocallimastix californiae</name>
    <dbReference type="NCBI Taxonomy" id="1754190"/>
    <lineage>
        <taxon>Eukaryota</taxon>
        <taxon>Fungi</taxon>
        <taxon>Fungi incertae sedis</taxon>
        <taxon>Chytridiomycota</taxon>
        <taxon>Chytridiomycota incertae sedis</taxon>
        <taxon>Neocallimastigomycetes</taxon>
        <taxon>Neocallimastigales</taxon>
        <taxon>Neocallimastigaceae</taxon>
        <taxon>Neocallimastix</taxon>
    </lineage>
</organism>
<sequence>MSSWNDFFVKNSKLISHIYNHLRNTQYIPPVENVFKIFSYIDLEKVKVVIVGDKHYDNENEISDIAIATKKTNIVPPKLLRNIYANLENHIKAYKPISNHHLDRWLEEEIFLCNFCFTRPCFQSTPKSYYLLWEPFINNLLEYISNDHPVVFMLFDSIDSSLRKSINESKCSVVTIPHPIKKYYQFKNSKCFVEAHQLACNLGYTFKW</sequence>
<dbReference type="CDD" id="cd19371">
    <property type="entry name" value="UDG-F1-like"/>
    <property type="match status" value="1"/>
</dbReference>
<dbReference type="GO" id="GO:0004844">
    <property type="term" value="F:uracil DNA N-glycosylase activity"/>
    <property type="evidence" value="ECO:0007669"/>
    <property type="project" value="InterPro"/>
</dbReference>
<dbReference type="InterPro" id="IPR036895">
    <property type="entry name" value="Uracil-DNA_glycosylase-like_sf"/>
</dbReference>
<reference evidence="1 2" key="1">
    <citation type="submission" date="2016-08" db="EMBL/GenBank/DDBJ databases">
        <title>A Parts List for Fungal Cellulosomes Revealed by Comparative Genomics.</title>
        <authorList>
            <consortium name="DOE Joint Genome Institute"/>
            <person name="Haitjema C.H."/>
            <person name="Gilmore S.P."/>
            <person name="Henske J.K."/>
            <person name="Solomon K.V."/>
            <person name="De Groot R."/>
            <person name="Kuo A."/>
            <person name="Mondo S.J."/>
            <person name="Salamov A.A."/>
            <person name="Labutti K."/>
            <person name="Zhao Z."/>
            <person name="Chiniquy J."/>
            <person name="Barry K."/>
            <person name="Brewer H.M."/>
            <person name="Purvine S.O."/>
            <person name="Wright A.T."/>
            <person name="Boxma B."/>
            <person name="Van Alen T."/>
            <person name="Hackstein J.H."/>
            <person name="Baker S.E."/>
            <person name="Grigoriev I.V."/>
            <person name="O'Malley M.A."/>
        </authorList>
    </citation>
    <scope>NUCLEOTIDE SEQUENCE [LARGE SCALE GENOMIC DNA]</scope>
    <source>
        <strain evidence="1 2">G1</strain>
    </source>
</reference>
<dbReference type="Gene3D" id="3.40.470.10">
    <property type="entry name" value="Uracil-DNA glycosylase-like domain"/>
    <property type="match status" value="1"/>
</dbReference>
<dbReference type="PANTHER" id="PTHR11264:SF0">
    <property type="entry name" value="URACIL-DNA GLYCOSYLASE"/>
    <property type="match status" value="1"/>
</dbReference>